<dbReference type="SUPFAM" id="SSF55826">
    <property type="entry name" value="YbaK/ProRS associated domain"/>
    <property type="match status" value="1"/>
</dbReference>
<evidence type="ECO:0000313" key="1">
    <source>
        <dbReference type="EMBL" id="VVO80224.1"/>
    </source>
</evidence>
<dbReference type="InterPro" id="IPR007214">
    <property type="entry name" value="YbaK/aa-tRNA-synth-assoc-dom"/>
</dbReference>
<dbReference type="InterPro" id="IPR036754">
    <property type="entry name" value="YbaK/aa-tRNA-synt-asso_dom_sf"/>
</dbReference>
<dbReference type="PANTHER" id="PTHR33525:SF3">
    <property type="entry name" value="RIBONUCLEASE Y"/>
    <property type="match status" value="1"/>
</dbReference>
<dbReference type="EMBL" id="CABVII010000006">
    <property type="protein sequence ID" value="VVO80224.1"/>
    <property type="molecule type" value="Genomic_DNA"/>
</dbReference>
<dbReference type="PANTHER" id="PTHR33525">
    <property type="match status" value="1"/>
</dbReference>
<dbReference type="Pfam" id="PF04073">
    <property type="entry name" value="tRNA_edit"/>
    <property type="match status" value="1"/>
</dbReference>
<name>A0A5E6RN45_PSEFL</name>
<organism evidence="1 2">
    <name type="scientific">Pseudomonas fluorescens</name>
    <dbReference type="NCBI Taxonomy" id="294"/>
    <lineage>
        <taxon>Bacteria</taxon>
        <taxon>Pseudomonadati</taxon>
        <taxon>Pseudomonadota</taxon>
        <taxon>Gammaproteobacteria</taxon>
        <taxon>Pseudomonadales</taxon>
        <taxon>Pseudomonadaceae</taxon>
        <taxon>Pseudomonas</taxon>
    </lineage>
</organism>
<dbReference type="AlphaFoldDB" id="A0A5E6RN45"/>
<gene>
    <name evidence="1" type="ORF">PS862_01791</name>
</gene>
<dbReference type="SUPFAM" id="SSF109604">
    <property type="entry name" value="HD-domain/PDEase-like"/>
    <property type="match status" value="1"/>
</dbReference>
<dbReference type="PROSITE" id="PS51833">
    <property type="entry name" value="HDOD"/>
    <property type="match status" value="1"/>
</dbReference>
<protein>
    <submittedName>
        <fullName evidence="1">Uncharacterized protein</fullName>
    </submittedName>
</protein>
<dbReference type="OrthoDB" id="7001648at2"/>
<dbReference type="GO" id="GO:0002161">
    <property type="term" value="F:aminoacyl-tRNA deacylase activity"/>
    <property type="evidence" value="ECO:0007669"/>
    <property type="project" value="InterPro"/>
</dbReference>
<dbReference type="InterPro" id="IPR052340">
    <property type="entry name" value="RNase_Y/CdgJ"/>
</dbReference>
<proteinExistence type="predicted"/>
<reference evidence="1 2" key="1">
    <citation type="submission" date="2019-09" db="EMBL/GenBank/DDBJ databases">
        <authorList>
            <person name="Chandra G."/>
            <person name="Truman W A."/>
        </authorList>
    </citation>
    <scope>NUCLEOTIDE SEQUENCE [LARGE SCALE GENOMIC DNA]</scope>
    <source>
        <strain evidence="1">PS862</strain>
    </source>
</reference>
<dbReference type="InterPro" id="IPR013976">
    <property type="entry name" value="HDOD"/>
</dbReference>
<evidence type="ECO:0000313" key="2">
    <source>
        <dbReference type="Proteomes" id="UP000385207"/>
    </source>
</evidence>
<dbReference type="RefSeq" id="WP_150745138.1">
    <property type="nucleotide sequence ID" value="NZ_CABVHE010000012.1"/>
</dbReference>
<dbReference type="Gene3D" id="3.90.960.10">
    <property type="entry name" value="YbaK/aminoacyl-tRNA synthetase-associated domain"/>
    <property type="match status" value="1"/>
</dbReference>
<dbReference type="Gene3D" id="1.10.3210.10">
    <property type="entry name" value="Hypothetical protein af1432"/>
    <property type="match status" value="1"/>
</dbReference>
<sequence length="466" mass="51241">MTDAALAPETPHTSSAIRLLLGNLGIAFDEVFDHHGLNPARKLQAVLVDDAVGMLMVLFPQSQLLDLNRLAELTGRRMTAVSTVRLVKMLGKHNLSLLPGLPALTRSPCLYEESLLREPKLLIDSGEPGVLLEVTREDFKILLTKASAAHFGATLTSILPNLDRPDDDRQEITLAVQAFTARRIQQRLEETIEIPPLAATAQKIIKLRVDPNATIDDITGVVETDPALAAQVVSWAASAYYASPGKIRSVEDAIVRVLGFDLVINLALGLALGKTLSLPKDYPQQTTPYWQQSIYTAAVIEGLTRAMPRAQRPEAGLTYLAGLLHNFGYLLLAHVFPPHFSLICRHLEVNPHLSHSFVEQHLLGISREQIGAWLMRYWDMPDELGTALRFQHDPSYDGANAEYPNLVCLAVRLLRSRGVGSGPVEDIPDALLERLGVSRDKANDVVSKVLEAEVLLRELASKFSQP</sequence>
<accession>A0A5E6RN45</accession>
<dbReference type="Proteomes" id="UP000385207">
    <property type="component" value="Unassembled WGS sequence"/>
</dbReference>
<dbReference type="Pfam" id="PF08668">
    <property type="entry name" value="HDOD"/>
    <property type="match status" value="1"/>
</dbReference>
<dbReference type="PIRSF" id="PIRSF036888">
    <property type="entry name" value="HDGYPm_UCP036888"/>
    <property type="match status" value="1"/>
</dbReference>
<dbReference type="InterPro" id="IPR014627">
    <property type="entry name" value="UCP036888_HDGYP-like"/>
</dbReference>